<evidence type="ECO:0000313" key="16">
    <source>
        <dbReference type="Proteomes" id="UP000290289"/>
    </source>
</evidence>
<keyword evidence="6" id="KW-0560">Oxidoreductase</keyword>
<dbReference type="STRING" id="3750.A0A498JIP3"/>
<sequence length="161" mass="19228">MWIIDIGVTDHVTGDPRVFDELLDYVRDLYITSANRAPSPVKGEGIMPCELRLKDLWIPMLMLKLSKARLMVSKLREKNYGRAVYECLYGGLDFTKDDENINSQPFMRWRPISYFFLAKQFIKHRLKQMNQRALLEHYCRYMRRDDQKSCIYQRIRGGPYH</sequence>
<keyword evidence="5" id="KW-0934">Plastid</keyword>
<dbReference type="Gene3D" id="3.20.20.110">
    <property type="entry name" value="Ribulose bisphosphate carboxylase, large subunit, C-terminal domain"/>
    <property type="match status" value="1"/>
</dbReference>
<keyword evidence="8" id="KW-0456">Lyase</keyword>
<name>A0A498JIP3_MALDO</name>
<dbReference type="GO" id="GO:0009536">
    <property type="term" value="C:plastid"/>
    <property type="evidence" value="ECO:0007669"/>
    <property type="project" value="UniProtKB-SubCell"/>
</dbReference>
<gene>
    <name evidence="15" type="ORF">DVH24_015941</name>
</gene>
<keyword evidence="4" id="KW-0113">Calvin cycle</keyword>
<dbReference type="EMBL" id="RDQH01000333">
    <property type="protein sequence ID" value="RXH93874.1"/>
    <property type="molecule type" value="Genomic_DNA"/>
</dbReference>
<feature type="domain" description="Ribulose bisphosphate carboxylase large subunit C-terminal" evidence="14">
    <location>
        <begin position="75"/>
        <end position="111"/>
    </location>
</feature>
<evidence type="ECO:0000256" key="1">
    <source>
        <dbReference type="ARBA" id="ARBA00004474"/>
    </source>
</evidence>
<keyword evidence="16" id="KW-1185">Reference proteome</keyword>
<reference evidence="15 16" key="1">
    <citation type="submission" date="2018-10" db="EMBL/GenBank/DDBJ databases">
        <title>A high-quality apple genome assembly.</title>
        <authorList>
            <person name="Hu J."/>
        </authorList>
    </citation>
    <scope>NUCLEOTIDE SEQUENCE [LARGE SCALE GENOMIC DNA]</scope>
    <source>
        <strain evidence="16">cv. HFTH1</strain>
        <tissue evidence="15">Young leaf</tissue>
    </source>
</reference>
<comment type="catalytic activity">
    <reaction evidence="13">
        <text>2 (2R)-3-phosphoglycerate + 2 H(+) = D-ribulose 1,5-bisphosphate + CO2 + H2O</text>
        <dbReference type="Rhea" id="RHEA:23124"/>
        <dbReference type="ChEBI" id="CHEBI:15377"/>
        <dbReference type="ChEBI" id="CHEBI:15378"/>
        <dbReference type="ChEBI" id="CHEBI:16526"/>
        <dbReference type="ChEBI" id="CHEBI:57870"/>
        <dbReference type="ChEBI" id="CHEBI:58272"/>
        <dbReference type="EC" id="4.1.1.39"/>
    </reaction>
</comment>
<evidence type="ECO:0000256" key="13">
    <source>
        <dbReference type="ARBA" id="ARBA00049469"/>
    </source>
</evidence>
<evidence type="ECO:0000256" key="12">
    <source>
        <dbReference type="ARBA" id="ARBA00048059"/>
    </source>
</evidence>
<evidence type="ECO:0000256" key="11">
    <source>
        <dbReference type="ARBA" id="ARBA00025888"/>
    </source>
</evidence>
<dbReference type="Proteomes" id="UP000290289">
    <property type="component" value="Chromosome 7"/>
</dbReference>
<dbReference type="Pfam" id="PF00016">
    <property type="entry name" value="RuBisCO_large"/>
    <property type="match status" value="1"/>
</dbReference>
<evidence type="ECO:0000256" key="9">
    <source>
        <dbReference type="ARBA" id="ARBA00023300"/>
    </source>
</evidence>
<dbReference type="GO" id="GO:0000287">
    <property type="term" value="F:magnesium ion binding"/>
    <property type="evidence" value="ECO:0007669"/>
    <property type="project" value="InterPro"/>
</dbReference>
<proteinExistence type="predicted"/>
<keyword evidence="9" id="KW-0120">Carbon dioxide fixation</keyword>
<evidence type="ECO:0000256" key="7">
    <source>
        <dbReference type="ARBA" id="ARBA00023033"/>
    </source>
</evidence>
<evidence type="ECO:0000256" key="8">
    <source>
        <dbReference type="ARBA" id="ARBA00023239"/>
    </source>
</evidence>
<dbReference type="PROSITE" id="PS00157">
    <property type="entry name" value="RUBISCO_LARGE"/>
    <property type="match status" value="1"/>
</dbReference>
<dbReference type="GO" id="GO:0016984">
    <property type="term" value="F:ribulose-bisphosphate carboxylase activity"/>
    <property type="evidence" value="ECO:0007669"/>
    <property type="project" value="UniProtKB-EC"/>
</dbReference>
<dbReference type="GO" id="GO:0004497">
    <property type="term" value="F:monooxygenase activity"/>
    <property type="evidence" value="ECO:0007669"/>
    <property type="project" value="UniProtKB-KW"/>
</dbReference>
<dbReference type="EC" id="4.1.1.39" evidence="2"/>
<dbReference type="InterPro" id="IPR033966">
    <property type="entry name" value="RuBisCO"/>
</dbReference>
<dbReference type="GO" id="GO:0019253">
    <property type="term" value="P:reductive pentose-phosphate cycle"/>
    <property type="evidence" value="ECO:0007669"/>
    <property type="project" value="UniProtKB-KW"/>
</dbReference>
<evidence type="ECO:0000256" key="10">
    <source>
        <dbReference type="ARBA" id="ARBA00025664"/>
    </source>
</evidence>
<dbReference type="InterPro" id="IPR036376">
    <property type="entry name" value="RuBisCO_lsu_C_sf"/>
</dbReference>
<evidence type="ECO:0000259" key="14">
    <source>
        <dbReference type="Pfam" id="PF00016"/>
    </source>
</evidence>
<dbReference type="InterPro" id="IPR020878">
    <property type="entry name" value="RuBisCo_large_chain_AS"/>
</dbReference>
<keyword evidence="7" id="KW-0503">Monooxygenase</keyword>
<comment type="caution">
    <text evidence="15">The sequence shown here is derived from an EMBL/GenBank/DDBJ whole genome shotgun (WGS) entry which is preliminary data.</text>
</comment>
<dbReference type="PANTHER" id="PTHR42704">
    <property type="entry name" value="RIBULOSE BISPHOSPHATE CARBOXYLASE"/>
    <property type="match status" value="1"/>
</dbReference>
<evidence type="ECO:0000256" key="5">
    <source>
        <dbReference type="ARBA" id="ARBA00022640"/>
    </source>
</evidence>
<comment type="function">
    <text evidence="10">RuBisCO catalyzes two reactions: the carboxylation of D-ribulose 1,5-bisphosphate, the primary event in carbon dioxide fixation, as well as the oxidative fragmentation of the pentose substrate in the photorespiration process. Both reactions occur simultaneously and in competition at the same active site.</text>
</comment>
<evidence type="ECO:0000256" key="6">
    <source>
        <dbReference type="ARBA" id="ARBA00023002"/>
    </source>
</evidence>
<comment type="subunit">
    <text evidence="11">Heterohexadecamer of 8 large chains and 8 small chains; disulfide-linked. The disulfide link is formed within the large subunit homodimers.</text>
</comment>
<keyword evidence="3" id="KW-0488">Methylation</keyword>
<dbReference type="InterPro" id="IPR000685">
    <property type="entry name" value="RuBisCO_lsu_C"/>
</dbReference>
<accession>A0A498JIP3</accession>
<comment type="catalytic activity">
    <reaction evidence="12">
        <text>D-ribulose 1,5-bisphosphate + O2 = 2-phosphoglycolate + (2R)-3-phosphoglycerate + 2 H(+)</text>
        <dbReference type="Rhea" id="RHEA:36631"/>
        <dbReference type="ChEBI" id="CHEBI:15378"/>
        <dbReference type="ChEBI" id="CHEBI:15379"/>
        <dbReference type="ChEBI" id="CHEBI:57870"/>
        <dbReference type="ChEBI" id="CHEBI:58033"/>
        <dbReference type="ChEBI" id="CHEBI:58272"/>
    </reaction>
</comment>
<dbReference type="AlphaFoldDB" id="A0A498JIP3"/>
<evidence type="ECO:0000256" key="4">
    <source>
        <dbReference type="ARBA" id="ARBA00022567"/>
    </source>
</evidence>
<protein>
    <recommendedName>
        <fullName evidence="2">ribulose-bisphosphate carboxylase</fullName>
        <ecNumber evidence="2">4.1.1.39</ecNumber>
    </recommendedName>
</protein>
<dbReference type="SUPFAM" id="SSF51649">
    <property type="entry name" value="RuBisCo, C-terminal domain"/>
    <property type="match status" value="1"/>
</dbReference>
<organism evidence="15 16">
    <name type="scientific">Malus domestica</name>
    <name type="common">Apple</name>
    <name type="synonym">Pyrus malus</name>
    <dbReference type="NCBI Taxonomy" id="3750"/>
    <lineage>
        <taxon>Eukaryota</taxon>
        <taxon>Viridiplantae</taxon>
        <taxon>Streptophyta</taxon>
        <taxon>Embryophyta</taxon>
        <taxon>Tracheophyta</taxon>
        <taxon>Spermatophyta</taxon>
        <taxon>Magnoliopsida</taxon>
        <taxon>eudicotyledons</taxon>
        <taxon>Gunneridae</taxon>
        <taxon>Pentapetalae</taxon>
        <taxon>rosids</taxon>
        <taxon>fabids</taxon>
        <taxon>Rosales</taxon>
        <taxon>Rosaceae</taxon>
        <taxon>Amygdaloideae</taxon>
        <taxon>Maleae</taxon>
        <taxon>Malus</taxon>
    </lineage>
</organism>
<evidence type="ECO:0000256" key="2">
    <source>
        <dbReference type="ARBA" id="ARBA00012287"/>
    </source>
</evidence>
<evidence type="ECO:0000313" key="15">
    <source>
        <dbReference type="EMBL" id="RXH93874.1"/>
    </source>
</evidence>
<dbReference type="PANTHER" id="PTHR42704:SF17">
    <property type="entry name" value="RIBULOSE BISPHOSPHATE CARBOXYLASE LARGE CHAIN"/>
    <property type="match status" value="1"/>
</dbReference>
<comment type="subcellular location">
    <subcellularLocation>
        <location evidence="1">Plastid</location>
    </subcellularLocation>
</comment>
<evidence type="ECO:0000256" key="3">
    <source>
        <dbReference type="ARBA" id="ARBA00022481"/>
    </source>
</evidence>